<dbReference type="Proteomes" id="UP000623687">
    <property type="component" value="Unassembled WGS sequence"/>
</dbReference>
<dbReference type="GO" id="GO:0008270">
    <property type="term" value="F:zinc ion binding"/>
    <property type="evidence" value="ECO:0007669"/>
    <property type="project" value="UniProtKB-KW"/>
</dbReference>
<accession>A0A8H6ZWS7</accession>
<dbReference type="VEuPathDB" id="FungiDB:PC9H_006730"/>
<reference evidence="8" key="1">
    <citation type="submission" date="2019-07" db="EMBL/GenBank/DDBJ databases">
        <authorList>
            <person name="Palmer J.M."/>
        </authorList>
    </citation>
    <scope>NUCLEOTIDE SEQUENCE</scope>
    <source>
        <strain evidence="8">PC9</strain>
    </source>
</reference>
<keyword evidence="3" id="KW-0862">Zinc</keyword>
<dbReference type="AlphaFoldDB" id="A0A8H6ZWS7"/>
<feature type="domain" description="RING-type" evidence="7">
    <location>
        <begin position="6"/>
        <end position="38"/>
    </location>
</feature>
<dbReference type="Gene3D" id="3.30.40.10">
    <property type="entry name" value="Zinc/RING finger domain, C3HC4 (zinc finger)"/>
    <property type="match status" value="1"/>
</dbReference>
<feature type="compositionally biased region" description="Polar residues" evidence="6">
    <location>
        <begin position="73"/>
        <end position="94"/>
    </location>
</feature>
<evidence type="ECO:0000256" key="2">
    <source>
        <dbReference type="ARBA" id="ARBA00022771"/>
    </source>
</evidence>
<dbReference type="PROSITE" id="PS50089">
    <property type="entry name" value="ZF_RING_2"/>
    <property type="match status" value="1"/>
</dbReference>
<organism evidence="8 9">
    <name type="scientific">Pleurotus ostreatus</name>
    <name type="common">Oyster mushroom</name>
    <name type="synonym">White-rot fungus</name>
    <dbReference type="NCBI Taxonomy" id="5322"/>
    <lineage>
        <taxon>Eukaryota</taxon>
        <taxon>Fungi</taxon>
        <taxon>Dikarya</taxon>
        <taxon>Basidiomycota</taxon>
        <taxon>Agaricomycotina</taxon>
        <taxon>Agaricomycetes</taxon>
        <taxon>Agaricomycetidae</taxon>
        <taxon>Agaricales</taxon>
        <taxon>Pleurotineae</taxon>
        <taxon>Pleurotaceae</taxon>
        <taxon>Pleurotus</taxon>
    </lineage>
</organism>
<dbReference type="Pfam" id="PF00097">
    <property type="entry name" value="zf-C3HC4"/>
    <property type="match status" value="1"/>
</dbReference>
<dbReference type="InterPro" id="IPR018957">
    <property type="entry name" value="Znf_C3HC4_RING-type"/>
</dbReference>
<evidence type="ECO:0000259" key="7">
    <source>
        <dbReference type="PROSITE" id="PS50089"/>
    </source>
</evidence>
<evidence type="ECO:0000256" key="3">
    <source>
        <dbReference type="ARBA" id="ARBA00022833"/>
    </source>
</evidence>
<dbReference type="InterPro" id="IPR017907">
    <property type="entry name" value="Znf_RING_CS"/>
</dbReference>
<comment type="caution">
    <text evidence="8">The sequence shown here is derived from an EMBL/GenBank/DDBJ whole genome shotgun (WGS) entry which is preliminary data.</text>
</comment>
<dbReference type="PROSITE" id="PS00518">
    <property type="entry name" value="ZF_RING_1"/>
    <property type="match status" value="1"/>
</dbReference>
<name>A0A8H6ZWS7_PLEOS</name>
<protein>
    <recommendedName>
        <fullName evidence="7">RING-type domain-containing protein</fullName>
    </recommendedName>
</protein>
<dbReference type="OrthoDB" id="2864894at2759"/>
<gene>
    <name evidence="8" type="ORF">PC9H_006730</name>
</gene>
<keyword evidence="9" id="KW-1185">Reference proteome</keyword>
<dbReference type="EMBL" id="JACETU010000004">
    <property type="protein sequence ID" value="KAF7431015.1"/>
    <property type="molecule type" value="Genomic_DNA"/>
</dbReference>
<keyword evidence="5" id="KW-0175">Coiled coil</keyword>
<evidence type="ECO:0000256" key="6">
    <source>
        <dbReference type="SAM" id="MobiDB-lite"/>
    </source>
</evidence>
<dbReference type="InterPro" id="IPR001841">
    <property type="entry name" value="Znf_RING"/>
</dbReference>
<evidence type="ECO:0000256" key="4">
    <source>
        <dbReference type="PROSITE-ProRule" id="PRU00175"/>
    </source>
</evidence>
<evidence type="ECO:0000313" key="8">
    <source>
        <dbReference type="EMBL" id="KAF7431015.1"/>
    </source>
</evidence>
<sequence>MSPVSLPCGHIFCEECMKLHMDHSKTISTGCVGCPTCRTVFTVTMEELNNNRTPPMFPFPTIRRLYLPSGSPTTINTRSSSAKSQMVPSPSSASHESEGYLSLLSRVSRLETKIAELRREKAKLTVESEQRMRVLQNVLADRASLRSENDRIKKDAWAWRNKYEMLSSRVRQGIIWAKESESHTADVRNKRTISTTTRPNAFRPQPQQMGSTRAGMRLLAWWGISAK</sequence>
<evidence type="ECO:0000313" key="9">
    <source>
        <dbReference type="Proteomes" id="UP000623687"/>
    </source>
</evidence>
<feature type="region of interest" description="Disordered" evidence="6">
    <location>
        <begin position="73"/>
        <end position="96"/>
    </location>
</feature>
<proteinExistence type="predicted"/>
<feature type="coiled-coil region" evidence="5">
    <location>
        <begin position="100"/>
        <end position="155"/>
    </location>
</feature>
<keyword evidence="1" id="KW-0479">Metal-binding</keyword>
<dbReference type="RefSeq" id="XP_036632293.1">
    <property type="nucleotide sequence ID" value="XM_036776274.1"/>
</dbReference>
<evidence type="ECO:0000256" key="5">
    <source>
        <dbReference type="SAM" id="Coils"/>
    </source>
</evidence>
<dbReference type="GeneID" id="59376548"/>
<dbReference type="SUPFAM" id="SSF57850">
    <property type="entry name" value="RING/U-box"/>
    <property type="match status" value="1"/>
</dbReference>
<evidence type="ECO:0000256" key="1">
    <source>
        <dbReference type="ARBA" id="ARBA00022723"/>
    </source>
</evidence>
<dbReference type="InterPro" id="IPR013083">
    <property type="entry name" value="Znf_RING/FYVE/PHD"/>
</dbReference>
<keyword evidence="2 4" id="KW-0863">Zinc-finger</keyword>